<evidence type="ECO:0000256" key="1">
    <source>
        <dbReference type="ARBA" id="ARBA00004141"/>
    </source>
</evidence>
<feature type="transmembrane region" description="Helical" evidence="7">
    <location>
        <begin position="176"/>
        <end position="201"/>
    </location>
</feature>
<keyword evidence="2 7" id="KW-0812">Transmembrane</keyword>
<feature type="transmembrane region" description="Helical" evidence="7">
    <location>
        <begin position="213"/>
        <end position="233"/>
    </location>
</feature>
<dbReference type="InterPro" id="IPR052337">
    <property type="entry name" value="SAT4-like"/>
</dbReference>
<feature type="transmembrane region" description="Helical" evidence="7">
    <location>
        <begin position="15"/>
        <end position="39"/>
    </location>
</feature>
<dbReference type="Pfam" id="PF20684">
    <property type="entry name" value="Fung_rhodopsin"/>
    <property type="match status" value="1"/>
</dbReference>
<name>A0A5N5WZL0_9EURO</name>
<feature type="transmembrane region" description="Helical" evidence="7">
    <location>
        <begin position="253"/>
        <end position="272"/>
    </location>
</feature>
<dbReference type="OrthoDB" id="5413793at2759"/>
<protein>
    <recommendedName>
        <fullName evidence="8">Rhodopsin domain-containing protein</fullName>
    </recommendedName>
</protein>
<comment type="subcellular location">
    <subcellularLocation>
        <location evidence="1">Membrane</location>
        <topology evidence="1">Multi-pass membrane protein</topology>
    </subcellularLocation>
</comment>
<feature type="transmembrane region" description="Helical" evidence="7">
    <location>
        <begin position="95"/>
        <end position="121"/>
    </location>
</feature>
<feature type="transmembrane region" description="Helical" evidence="7">
    <location>
        <begin position="51"/>
        <end position="75"/>
    </location>
</feature>
<keyword evidence="4 7" id="KW-0472">Membrane</keyword>
<dbReference type="EMBL" id="ML732221">
    <property type="protein sequence ID" value="KAB8073789.1"/>
    <property type="molecule type" value="Genomic_DNA"/>
</dbReference>
<reference evidence="9 10" key="1">
    <citation type="submission" date="2019-04" db="EMBL/GenBank/DDBJ databases">
        <title>Friends and foes A comparative genomics study of 23 Aspergillus species from section Flavi.</title>
        <authorList>
            <consortium name="DOE Joint Genome Institute"/>
            <person name="Kjaerbolling I."/>
            <person name="Vesth T."/>
            <person name="Frisvad J.C."/>
            <person name="Nybo J.L."/>
            <person name="Theobald S."/>
            <person name="Kildgaard S."/>
            <person name="Isbrandt T."/>
            <person name="Kuo A."/>
            <person name="Sato A."/>
            <person name="Lyhne E.K."/>
            <person name="Kogle M.E."/>
            <person name="Wiebenga A."/>
            <person name="Kun R.S."/>
            <person name="Lubbers R.J."/>
            <person name="Makela M.R."/>
            <person name="Barry K."/>
            <person name="Chovatia M."/>
            <person name="Clum A."/>
            <person name="Daum C."/>
            <person name="Haridas S."/>
            <person name="He G."/>
            <person name="LaButti K."/>
            <person name="Lipzen A."/>
            <person name="Mondo S."/>
            <person name="Riley R."/>
            <person name="Salamov A."/>
            <person name="Simmons B.A."/>
            <person name="Magnuson J.K."/>
            <person name="Henrissat B."/>
            <person name="Mortensen U.H."/>
            <person name="Larsen T.O."/>
            <person name="Devries R.P."/>
            <person name="Grigoriev I.V."/>
            <person name="Machida M."/>
            <person name="Baker S.E."/>
            <person name="Andersen M.R."/>
        </authorList>
    </citation>
    <scope>NUCLEOTIDE SEQUENCE [LARGE SCALE GENOMIC DNA]</scope>
    <source>
        <strain evidence="9 10">CBS 151.66</strain>
    </source>
</reference>
<feature type="compositionally biased region" description="Basic and acidic residues" evidence="6">
    <location>
        <begin position="347"/>
        <end position="358"/>
    </location>
</feature>
<feature type="region of interest" description="Disordered" evidence="6">
    <location>
        <begin position="286"/>
        <end position="316"/>
    </location>
</feature>
<evidence type="ECO:0000256" key="4">
    <source>
        <dbReference type="ARBA" id="ARBA00023136"/>
    </source>
</evidence>
<proteinExistence type="inferred from homology"/>
<evidence type="ECO:0000259" key="8">
    <source>
        <dbReference type="Pfam" id="PF20684"/>
    </source>
</evidence>
<organism evidence="9 10">
    <name type="scientific">Aspergillus leporis</name>
    <dbReference type="NCBI Taxonomy" id="41062"/>
    <lineage>
        <taxon>Eukaryota</taxon>
        <taxon>Fungi</taxon>
        <taxon>Dikarya</taxon>
        <taxon>Ascomycota</taxon>
        <taxon>Pezizomycotina</taxon>
        <taxon>Eurotiomycetes</taxon>
        <taxon>Eurotiomycetidae</taxon>
        <taxon>Eurotiales</taxon>
        <taxon>Aspergillaceae</taxon>
        <taxon>Aspergillus</taxon>
        <taxon>Aspergillus subgen. Circumdati</taxon>
    </lineage>
</organism>
<evidence type="ECO:0000256" key="7">
    <source>
        <dbReference type="SAM" id="Phobius"/>
    </source>
</evidence>
<comment type="similarity">
    <text evidence="5">Belongs to the SAT4 family.</text>
</comment>
<keyword evidence="3 7" id="KW-1133">Transmembrane helix</keyword>
<sequence>MHARAAADRLEQSRVASVIICNSILLSFITVAVAIRLLTQRLYIKIRLDDILCAISWVITFAFCTVSILLTRYGYGRHIELIEDNPSKMSMFLKLVFTTQLTYVIALNTIKISFCIFYLYIFFFTTISRRICYFLIAILIAEAVEEVFVVIFQCIPVQKLWNPSDTVHGNCIDLTVFYYISFGIKLATDMVLFTLPIPQLLKLHVGGLRKAGLLLMFGLGLLVCVASIIRVIYIRDFAQDHTWELAPPLNWSAVELCLAIFISCIPSFKAFITTQSPSIRRHVMRLTGNNPSDATRGDDSLTPQSSPETASSGRVRGAQSTVFAGIVFSEVTTDVEDNTLSSTNGGLHRDGSLTRDSQDGSIRSIS</sequence>
<feature type="region of interest" description="Disordered" evidence="6">
    <location>
        <begin position="338"/>
        <end position="366"/>
    </location>
</feature>
<keyword evidence="10" id="KW-1185">Reference proteome</keyword>
<dbReference type="PANTHER" id="PTHR33048">
    <property type="entry name" value="PTH11-LIKE INTEGRAL MEMBRANE PROTEIN (AFU_ORTHOLOGUE AFUA_5G11245)"/>
    <property type="match status" value="1"/>
</dbReference>
<evidence type="ECO:0000313" key="10">
    <source>
        <dbReference type="Proteomes" id="UP000326565"/>
    </source>
</evidence>
<dbReference type="AlphaFoldDB" id="A0A5N5WZL0"/>
<feature type="compositionally biased region" description="Polar residues" evidence="6">
    <location>
        <begin position="301"/>
        <end position="316"/>
    </location>
</feature>
<accession>A0A5N5WZL0</accession>
<feature type="transmembrane region" description="Helical" evidence="7">
    <location>
        <begin position="133"/>
        <end position="156"/>
    </location>
</feature>
<evidence type="ECO:0000313" key="9">
    <source>
        <dbReference type="EMBL" id="KAB8073789.1"/>
    </source>
</evidence>
<feature type="domain" description="Rhodopsin" evidence="8">
    <location>
        <begin position="38"/>
        <end position="272"/>
    </location>
</feature>
<evidence type="ECO:0000256" key="2">
    <source>
        <dbReference type="ARBA" id="ARBA00022692"/>
    </source>
</evidence>
<evidence type="ECO:0000256" key="5">
    <source>
        <dbReference type="ARBA" id="ARBA00038359"/>
    </source>
</evidence>
<dbReference type="PANTHER" id="PTHR33048:SF123">
    <property type="entry name" value="INTEGRAL MEMBRANE PROTEIN"/>
    <property type="match status" value="1"/>
</dbReference>
<dbReference type="GO" id="GO:0016020">
    <property type="term" value="C:membrane"/>
    <property type="evidence" value="ECO:0007669"/>
    <property type="project" value="UniProtKB-SubCell"/>
</dbReference>
<gene>
    <name evidence="9" type="ORF">BDV29DRAFT_201685</name>
</gene>
<evidence type="ECO:0000256" key="3">
    <source>
        <dbReference type="ARBA" id="ARBA00022989"/>
    </source>
</evidence>
<dbReference type="InterPro" id="IPR049326">
    <property type="entry name" value="Rhodopsin_dom_fungi"/>
</dbReference>
<dbReference type="Proteomes" id="UP000326565">
    <property type="component" value="Unassembled WGS sequence"/>
</dbReference>
<evidence type="ECO:0000256" key="6">
    <source>
        <dbReference type="SAM" id="MobiDB-lite"/>
    </source>
</evidence>